<gene>
    <name evidence="1" type="ORF">NON19_05855</name>
</gene>
<reference evidence="1 2" key="1">
    <citation type="submission" date="2022-06" db="EMBL/GenBank/DDBJ databases">
        <title>Draft genome sequence of type strain Streptomyces rubrisoli DSM 42083.</title>
        <authorList>
            <person name="Duangmal K."/>
            <person name="Klaysubun C."/>
        </authorList>
    </citation>
    <scope>NUCLEOTIDE SEQUENCE [LARGE SCALE GENOMIC DNA]</scope>
    <source>
        <strain evidence="1 2">DSM 42083</strain>
    </source>
</reference>
<dbReference type="EMBL" id="JANFNH010000003">
    <property type="protein sequence ID" value="MCQ4041564.1"/>
    <property type="molecule type" value="Genomic_DNA"/>
</dbReference>
<dbReference type="GO" id="GO:0032259">
    <property type="term" value="P:methylation"/>
    <property type="evidence" value="ECO:0007669"/>
    <property type="project" value="UniProtKB-KW"/>
</dbReference>
<dbReference type="Gene3D" id="3.40.50.150">
    <property type="entry name" value="Vaccinia Virus protein VP39"/>
    <property type="match status" value="1"/>
</dbReference>
<dbReference type="RefSeq" id="WP_255925550.1">
    <property type="nucleotide sequence ID" value="NZ_JANFNH010000003.1"/>
</dbReference>
<organism evidence="1 2">
    <name type="scientific">Streptantibioticus rubrisoli</name>
    <dbReference type="NCBI Taxonomy" id="1387313"/>
    <lineage>
        <taxon>Bacteria</taxon>
        <taxon>Bacillati</taxon>
        <taxon>Actinomycetota</taxon>
        <taxon>Actinomycetes</taxon>
        <taxon>Kitasatosporales</taxon>
        <taxon>Streptomycetaceae</taxon>
        <taxon>Streptantibioticus</taxon>
    </lineage>
</organism>
<dbReference type="InterPro" id="IPR029063">
    <property type="entry name" value="SAM-dependent_MTases_sf"/>
</dbReference>
<dbReference type="InterPro" id="IPR006764">
    <property type="entry name" value="SAM_dep_MeTrfase_SAV2177_type"/>
</dbReference>
<dbReference type="PIRSF" id="PIRSF017393">
    <property type="entry name" value="MTase_SAV2177"/>
    <property type="match status" value="1"/>
</dbReference>
<proteinExistence type="predicted"/>
<evidence type="ECO:0000313" key="1">
    <source>
        <dbReference type="EMBL" id="MCQ4041564.1"/>
    </source>
</evidence>
<keyword evidence="1" id="KW-0808">Transferase</keyword>
<name>A0ABT1P867_9ACTN</name>
<sequence>MIFGARRDVRVMGRGPEWMRSRSSAPVELHTDRPHAARVYDYLLGGKTNYAADREAARRTLQSLPNAALVARQNRAFMHRAARYLAEAAGVRQFLDIGTGIPTQPNLHEVVQAVAPRSRIVYADNDPIVLTHSRALHTSHPAGRTAYVHGDLCQPEDILGNPELTRTLDLDQPVALTLVAVLHWLPKECDPYEIVARLLDALPSGSFLALTHATNDFERKALEQIAEDFQRTGSTVNTRSKAEIAEFFTGLELVEPGIEVVHRWRPDAGDIEAESLSPTDVPLYGAVARKG</sequence>
<accession>A0ABT1P867</accession>
<keyword evidence="2" id="KW-1185">Reference proteome</keyword>
<dbReference type="SUPFAM" id="SSF53335">
    <property type="entry name" value="S-adenosyl-L-methionine-dependent methyltransferases"/>
    <property type="match status" value="1"/>
</dbReference>
<protein>
    <submittedName>
        <fullName evidence="1">SAM-dependent methyltransferase</fullName>
    </submittedName>
</protein>
<evidence type="ECO:0000313" key="2">
    <source>
        <dbReference type="Proteomes" id="UP001206206"/>
    </source>
</evidence>
<dbReference type="GO" id="GO:0008168">
    <property type="term" value="F:methyltransferase activity"/>
    <property type="evidence" value="ECO:0007669"/>
    <property type="project" value="UniProtKB-KW"/>
</dbReference>
<dbReference type="Proteomes" id="UP001206206">
    <property type="component" value="Unassembled WGS sequence"/>
</dbReference>
<comment type="caution">
    <text evidence="1">The sequence shown here is derived from an EMBL/GenBank/DDBJ whole genome shotgun (WGS) entry which is preliminary data.</text>
</comment>
<keyword evidence="1" id="KW-0489">Methyltransferase</keyword>
<dbReference type="Pfam" id="PF04672">
    <property type="entry name" value="Methyltransf_19"/>
    <property type="match status" value="1"/>
</dbReference>